<dbReference type="RefSeq" id="WP_167973751.1">
    <property type="nucleotide sequence ID" value="NZ_VSRL01000037.1"/>
</dbReference>
<proteinExistence type="predicted"/>
<gene>
    <name evidence="2" type="ORF">FXN61_13140</name>
</gene>
<feature type="compositionally biased region" description="Gly residues" evidence="1">
    <location>
        <begin position="305"/>
        <end position="314"/>
    </location>
</feature>
<accession>A0ABX1FFI2</accession>
<organism evidence="2 3">
    <name type="scientific">Lentzea indica</name>
    <dbReference type="NCBI Taxonomy" id="2604800"/>
    <lineage>
        <taxon>Bacteria</taxon>
        <taxon>Bacillati</taxon>
        <taxon>Actinomycetota</taxon>
        <taxon>Actinomycetes</taxon>
        <taxon>Pseudonocardiales</taxon>
        <taxon>Pseudonocardiaceae</taxon>
        <taxon>Lentzea</taxon>
    </lineage>
</organism>
<feature type="compositionally biased region" description="Basic residues" evidence="1">
    <location>
        <begin position="421"/>
        <end position="437"/>
    </location>
</feature>
<evidence type="ECO:0008006" key="4">
    <source>
        <dbReference type="Google" id="ProtNLM"/>
    </source>
</evidence>
<dbReference type="EMBL" id="VSRL01000037">
    <property type="protein sequence ID" value="NKE57729.1"/>
    <property type="molecule type" value="Genomic_DNA"/>
</dbReference>
<evidence type="ECO:0000313" key="3">
    <source>
        <dbReference type="Proteomes" id="UP001515943"/>
    </source>
</evidence>
<keyword evidence="3" id="KW-1185">Reference proteome</keyword>
<feature type="region of interest" description="Disordered" evidence="1">
    <location>
        <begin position="421"/>
        <end position="465"/>
    </location>
</feature>
<evidence type="ECO:0000313" key="2">
    <source>
        <dbReference type="EMBL" id="NKE57729.1"/>
    </source>
</evidence>
<reference evidence="2 3" key="1">
    <citation type="submission" date="2019-08" db="EMBL/GenBank/DDBJ databases">
        <title>Lentzea from Indian Himalayas.</title>
        <authorList>
            <person name="Mandal S."/>
            <person name="Mallick Gupta A."/>
            <person name="Maiti P.K."/>
            <person name="Sarkar J."/>
            <person name="Mandal S."/>
        </authorList>
    </citation>
    <scope>NUCLEOTIDE SEQUENCE [LARGE SCALE GENOMIC DNA]</scope>
    <source>
        <strain evidence="2 3">PSKA42</strain>
    </source>
</reference>
<feature type="region of interest" description="Disordered" evidence="1">
    <location>
        <begin position="477"/>
        <end position="502"/>
    </location>
</feature>
<protein>
    <recommendedName>
        <fullName evidence="4">DNRLRE domain-containing protein</fullName>
    </recommendedName>
</protein>
<evidence type="ECO:0000256" key="1">
    <source>
        <dbReference type="SAM" id="MobiDB-lite"/>
    </source>
</evidence>
<feature type="compositionally biased region" description="Basic residues" evidence="1">
    <location>
        <begin position="487"/>
        <end position="497"/>
    </location>
</feature>
<dbReference type="Proteomes" id="UP001515943">
    <property type="component" value="Unassembled WGS sequence"/>
</dbReference>
<sequence length="515" mass="55814">MVPGTANAAQQPSRATLTPAEWVTTDSKQPYKSITTGDARVGAWRDDKHHIGKSYFTFDITRFKSTQLFTASLRTPEKAANDCTKPRSTQLWVVKPQDNITWAHQPWEITNVAPTANEDCVSPWVTWNVAEPIKKALERGKTEITFALRIAEQFQGKVEYGRTYDSAAVLSTTFNTPPGVPTDLKVGNGTCDAATNFHYEAQPAVSAIVHDADGTYGLEGRLAFWPVATPEQRVETGPLLAGNGSVSGWFPAGMVVDGGVYAFAARTEDGFVNSAWSAPCQFTADFTPPATTPAISSTTYRENGGPPGDGGQGLAGDFTFDAKGDKDIIAFEYSGLGIGSGRVNADAPGGKATITVTPATDGPVVHLGEGHRQGRSPFAWRGLPVLGAHDRAVRAASALRDRLAARDRVHRQPGRRIAVRLQDRRRRGADRARRRGPHGTQDAVLPRTGPGQARPQGLDRQRRRSEVRHLAAILHGQPTAAVGGRRPVGRARRREAHVHRDAEPDRCRVLRVQGR</sequence>
<comment type="caution">
    <text evidence="2">The sequence shown here is derived from an EMBL/GenBank/DDBJ whole genome shotgun (WGS) entry which is preliminary data.</text>
</comment>
<name>A0ABX1FFI2_9PSEU</name>
<feature type="region of interest" description="Disordered" evidence="1">
    <location>
        <begin position="293"/>
        <end position="314"/>
    </location>
</feature>